<evidence type="ECO:0000259" key="3">
    <source>
        <dbReference type="Pfam" id="PF01170"/>
    </source>
</evidence>
<evidence type="ECO:0008006" key="7">
    <source>
        <dbReference type="Google" id="ProtNLM"/>
    </source>
</evidence>
<accession>A0ABY8C9P6</accession>
<dbReference type="EMBL" id="CP118868">
    <property type="protein sequence ID" value="WEG36018.1"/>
    <property type="molecule type" value="Genomic_DNA"/>
</dbReference>
<dbReference type="SUPFAM" id="SSF53335">
    <property type="entry name" value="S-adenosyl-L-methionine-dependent methyltransferases"/>
    <property type="match status" value="1"/>
</dbReference>
<gene>
    <name evidence="5" type="ORF">PYS61_02275</name>
</gene>
<dbReference type="CDD" id="cd11715">
    <property type="entry name" value="THUMP_AdoMetMT"/>
    <property type="match status" value="1"/>
</dbReference>
<name>A0ABY8C9P6_9FIRM</name>
<sequence>MIAEPGKTMELKFNGKIKTAKLPGQKRPADQAVLRMPTLMGVESACKQELTALGFEAAQIAVSDASVTLTVPWEKMPAAVAALNLNLRTAERVLLHLVDFNVQNFADFIAAVDAVPFEKYLDPGYFIDIVGYSRDSKLSSVPALQRLLKKAVIKRLQNYSPAAATCNVNGIWEENRNLGSDRLQFSLVRDKFSLDLDTSGEALYKRSYRPLNHPAPIRETLAAAILYFAHFLPNCENHREVLLDPVCGSGTFLIEAALLLTHTAPGLKRAFRAEKMRLVGEAVFLQARSEAESRSYLYSPPVAQQPLYNLLFGADIDKRALKSAQENAQRAGVSAYINWTCADLTAYAPGGIMPFPQVQAAERVLVLANPPYGERLGDEVQVARLHKAFKQLLFQKTEAFAAAAPAPERRQHNYYELKKKYRFSIITHCADLEKQLACKANKRRKLYNGMLPCTLYQYF</sequence>
<dbReference type="InterPro" id="IPR000241">
    <property type="entry name" value="RlmKL-like_Mtase"/>
</dbReference>
<proteinExistence type="predicted"/>
<feature type="domain" description="RlmL ferredoxin-like" evidence="4">
    <location>
        <begin position="36"/>
        <end position="94"/>
    </location>
</feature>
<keyword evidence="6" id="KW-1185">Reference proteome</keyword>
<dbReference type="Pfam" id="PF01170">
    <property type="entry name" value="UPF0020"/>
    <property type="match status" value="1"/>
</dbReference>
<dbReference type="Gene3D" id="3.40.50.150">
    <property type="entry name" value="Vaccinia Virus protein VP39"/>
    <property type="match status" value="1"/>
</dbReference>
<dbReference type="PROSITE" id="PS00092">
    <property type="entry name" value="N6_MTASE"/>
    <property type="match status" value="1"/>
</dbReference>
<evidence type="ECO:0000313" key="6">
    <source>
        <dbReference type="Proteomes" id="UP001220478"/>
    </source>
</evidence>
<dbReference type="InterPro" id="IPR054170">
    <property type="entry name" value="RlmL_1st"/>
</dbReference>
<keyword evidence="2" id="KW-0808">Transferase</keyword>
<organism evidence="5 6">
    <name type="scientific">Amygdalobacter indicium</name>
    <dbReference type="NCBI Taxonomy" id="3029272"/>
    <lineage>
        <taxon>Bacteria</taxon>
        <taxon>Bacillati</taxon>
        <taxon>Bacillota</taxon>
        <taxon>Clostridia</taxon>
        <taxon>Eubacteriales</taxon>
        <taxon>Oscillospiraceae</taxon>
        <taxon>Amygdalobacter</taxon>
    </lineage>
</organism>
<dbReference type="PANTHER" id="PTHR47313">
    <property type="entry name" value="RIBOSOMAL RNA LARGE SUBUNIT METHYLTRANSFERASE K/L"/>
    <property type="match status" value="1"/>
</dbReference>
<dbReference type="InterPro" id="IPR029063">
    <property type="entry name" value="SAM-dependent_MTases_sf"/>
</dbReference>
<dbReference type="PRINTS" id="PR00507">
    <property type="entry name" value="N12N6MTFRASE"/>
</dbReference>
<dbReference type="Pfam" id="PF22020">
    <property type="entry name" value="RlmL_1st"/>
    <property type="match status" value="1"/>
</dbReference>
<dbReference type="Gene3D" id="3.30.2130.30">
    <property type="match status" value="1"/>
</dbReference>
<protein>
    <recommendedName>
        <fullName evidence="7">N6-adenine-specific DNA methylase</fullName>
    </recommendedName>
</protein>
<evidence type="ECO:0000313" key="5">
    <source>
        <dbReference type="EMBL" id="WEG36018.1"/>
    </source>
</evidence>
<evidence type="ECO:0000256" key="2">
    <source>
        <dbReference type="ARBA" id="ARBA00022679"/>
    </source>
</evidence>
<keyword evidence="1" id="KW-0489">Methyltransferase</keyword>
<dbReference type="RefSeq" id="WP_315572036.1">
    <property type="nucleotide sequence ID" value="NZ_CP118868.1"/>
</dbReference>
<dbReference type="InterPro" id="IPR002052">
    <property type="entry name" value="DNA_methylase_N6_adenine_CS"/>
</dbReference>
<dbReference type="Proteomes" id="UP001220478">
    <property type="component" value="Chromosome"/>
</dbReference>
<feature type="domain" description="Ribosomal RNA large subunit methyltransferase K/L-like methyltransferase" evidence="3">
    <location>
        <begin position="206"/>
        <end position="399"/>
    </location>
</feature>
<evidence type="ECO:0000259" key="4">
    <source>
        <dbReference type="Pfam" id="PF22020"/>
    </source>
</evidence>
<evidence type="ECO:0000256" key="1">
    <source>
        <dbReference type="ARBA" id="ARBA00022603"/>
    </source>
</evidence>
<dbReference type="PROSITE" id="PS01261">
    <property type="entry name" value="UPF0020"/>
    <property type="match status" value="1"/>
</dbReference>
<dbReference type="InterPro" id="IPR053943">
    <property type="entry name" value="RlmKL-like_Mtase_CS"/>
</dbReference>
<dbReference type="PANTHER" id="PTHR47313:SF1">
    <property type="entry name" value="RIBOSOMAL RNA LARGE SUBUNIT METHYLTRANSFERASE K_L"/>
    <property type="match status" value="1"/>
</dbReference>
<reference evidence="5 6" key="1">
    <citation type="submission" date="2023-02" db="EMBL/GenBank/DDBJ databases">
        <title>Novel Oscillospiraceae bacterial genomes.</title>
        <authorList>
            <person name="Srinivasan S."/>
            <person name="Austin M.N."/>
            <person name="Fiedler T.L."/>
            <person name="Strenk S.M."/>
            <person name="Agnew K.J."/>
            <person name="Nagana Gowda G.A."/>
            <person name="Raftery D."/>
            <person name="Beamer M.A."/>
            <person name="Achilles S.L."/>
            <person name="Wiesenfeld H.C."/>
            <person name="Fredricks D.N."/>
            <person name="Hillier S.L."/>
        </authorList>
    </citation>
    <scope>NUCLEOTIDE SEQUENCE [LARGE SCALE GENOMIC DNA]</scope>
    <source>
        <strain evidence="5 6">CHIC02 1186E3-8</strain>
    </source>
</reference>